<gene>
    <name evidence="2" type="ORF">MONAX_5E016270</name>
</gene>
<dbReference type="GO" id="GO:0000724">
    <property type="term" value="P:double-strand break repair via homologous recombination"/>
    <property type="evidence" value="ECO:0007669"/>
    <property type="project" value="InterPro"/>
</dbReference>
<dbReference type="GO" id="GO:0008094">
    <property type="term" value="F:ATP-dependent activity, acting on DNA"/>
    <property type="evidence" value="ECO:0007669"/>
    <property type="project" value="TreeGrafter"/>
</dbReference>
<dbReference type="PANTHER" id="PTHR46456:SF1">
    <property type="entry name" value="DNA REPAIR PROTEIN RAD51 HOMOLOG 2"/>
    <property type="match status" value="1"/>
</dbReference>
<dbReference type="GO" id="GO:0033063">
    <property type="term" value="C:Rad51B-Rad51C-Rad51D-XRCC2 complex"/>
    <property type="evidence" value="ECO:0007669"/>
    <property type="project" value="InterPro"/>
</dbReference>
<evidence type="ECO:0000256" key="1">
    <source>
        <dbReference type="SAM" id="MobiDB-lite"/>
    </source>
</evidence>
<feature type="region of interest" description="Disordered" evidence="1">
    <location>
        <begin position="106"/>
        <end position="129"/>
    </location>
</feature>
<reference evidence="2" key="1">
    <citation type="submission" date="2019-04" db="EMBL/GenBank/DDBJ databases">
        <authorList>
            <person name="Alioto T."/>
            <person name="Alioto T."/>
        </authorList>
    </citation>
    <scope>NUCLEOTIDE SEQUENCE [LARGE SCALE GENOMIC DNA]</scope>
</reference>
<dbReference type="GO" id="GO:0005657">
    <property type="term" value="C:replication fork"/>
    <property type="evidence" value="ECO:0007669"/>
    <property type="project" value="TreeGrafter"/>
</dbReference>
<dbReference type="GO" id="GO:0003697">
    <property type="term" value="F:single-stranded DNA binding"/>
    <property type="evidence" value="ECO:0007669"/>
    <property type="project" value="TreeGrafter"/>
</dbReference>
<comment type="caution">
    <text evidence="2">The sequence shown here is derived from an EMBL/GenBank/DDBJ whole genome shotgun (WGS) entry which is preliminary data.</text>
</comment>
<dbReference type="Proteomes" id="UP000335636">
    <property type="component" value="Unassembled WGS sequence"/>
</dbReference>
<dbReference type="Gene3D" id="3.40.50.300">
    <property type="entry name" value="P-loop containing nucleotide triphosphate hydrolases"/>
    <property type="match status" value="1"/>
</dbReference>
<dbReference type="GO" id="GO:0000400">
    <property type="term" value="F:four-way junction DNA binding"/>
    <property type="evidence" value="ECO:0007669"/>
    <property type="project" value="TreeGrafter"/>
</dbReference>
<dbReference type="GO" id="GO:0003690">
    <property type="term" value="F:double-stranded DNA binding"/>
    <property type="evidence" value="ECO:0007669"/>
    <property type="project" value="TreeGrafter"/>
</dbReference>
<proteinExistence type="predicted"/>
<dbReference type="PANTHER" id="PTHR46456">
    <property type="entry name" value="DNA REPAIR PROTEIN RAD51 HOMOLOG 2"/>
    <property type="match status" value="1"/>
</dbReference>
<name>A0A5E4AXR1_MARMO</name>
<dbReference type="AlphaFoldDB" id="A0A5E4AXR1"/>
<keyword evidence="3" id="KW-1185">Reference proteome</keyword>
<evidence type="ECO:0000313" key="2">
    <source>
        <dbReference type="EMBL" id="VTJ62283.1"/>
    </source>
</evidence>
<organism evidence="2 3">
    <name type="scientific">Marmota monax</name>
    <name type="common">Woodchuck</name>
    <dbReference type="NCBI Taxonomy" id="9995"/>
    <lineage>
        <taxon>Eukaryota</taxon>
        <taxon>Metazoa</taxon>
        <taxon>Chordata</taxon>
        <taxon>Craniata</taxon>
        <taxon>Vertebrata</taxon>
        <taxon>Euteleostomi</taxon>
        <taxon>Mammalia</taxon>
        <taxon>Eutheria</taxon>
        <taxon>Euarchontoglires</taxon>
        <taxon>Glires</taxon>
        <taxon>Rodentia</taxon>
        <taxon>Sciuromorpha</taxon>
        <taxon>Sciuridae</taxon>
        <taxon>Xerinae</taxon>
        <taxon>Marmotini</taxon>
        <taxon>Marmota</taxon>
    </lineage>
</organism>
<dbReference type="EMBL" id="CABDUW010000195">
    <property type="protein sequence ID" value="VTJ62283.1"/>
    <property type="molecule type" value="Genomic_DNA"/>
</dbReference>
<dbReference type="InterPro" id="IPR030548">
    <property type="entry name" value="RAD51B"/>
</dbReference>
<dbReference type="InterPro" id="IPR027417">
    <property type="entry name" value="P-loop_NTPase"/>
</dbReference>
<protein>
    <submittedName>
        <fullName evidence="2">Uncharacterized protein</fullName>
    </submittedName>
</protein>
<accession>A0A5E4AXR1</accession>
<feature type="compositionally biased region" description="Basic and acidic residues" evidence="1">
    <location>
        <begin position="118"/>
        <end position="129"/>
    </location>
</feature>
<evidence type="ECO:0000313" key="3">
    <source>
        <dbReference type="Proteomes" id="UP000335636"/>
    </source>
</evidence>
<sequence length="270" mass="30490">MRTCGSTYLPKGEVSQLLLALTQEAQFRCGGNTSSTEGIQADKANSPMWENEIPLGSHLKLRSLRNWDPLHQTSFPHPLLRAFRGHLLAEKKCYLEDMRQEKCATSMAPGQDSCHGPRAKEGKRVQRRPQEAPDMIVEVGFSWWDLENFPCGRRRWERSGNGFLLVMSRVISETRDGRESFSASWSKCGTQMKFTSDPLPKRKVLEVKSFSESSCVIAALGNTWSHSVNTRLILQSLDSERRQILIAKSPLAPFTSFIYTIKEEGLVLQG</sequence>